<proteinExistence type="predicted"/>
<accession>A0A6N9TTI7</accession>
<dbReference type="AlphaFoldDB" id="A0A6N9TTI7"/>
<evidence type="ECO:0000313" key="1">
    <source>
        <dbReference type="EMBL" id="NEA14804.1"/>
    </source>
</evidence>
<dbReference type="Proteomes" id="UP000471293">
    <property type="component" value="Unassembled WGS sequence"/>
</dbReference>
<protein>
    <submittedName>
        <fullName evidence="1">Uncharacterized protein</fullName>
    </submittedName>
</protein>
<comment type="caution">
    <text evidence="1">The sequence shown here is derived from an EMBL/GenBank/DDBJ whole genome shotgun (WGS) entry which is preliminary data.</text>
</comment>
<dbReference type="RefSeq" id="WP_103490663.1">
    <property type="nucleotide sequence ID" value="NZ_JAAGLQ010000090.1"/>
</dbReference>
<dbReference type="EMBL" id="JAAGLQ010000090">
    <property type="protein sequence ID" value="NEA14804.1"/>
    <property type="molecule type" value="Genomic_DNA"/>
</dbReference>
<sequence>MIGFGTQTKHDGAALLVREADAITERLRRALDTAPDAERPGLERALALVAEAAAVPDAELRARWVRQRLDAAGYEGPPDSVRAIKTLREAEPALSLLAAVGYAKETARAESAPGAASEG</sequence>
<gene>
    <name evidence="1" type="ORF">G3I29_04535</name>
</gene>
<organism evidence="1 2">
    <name type="scientific">Streptomyces halstedii</name>
    <dbReference type="NCBI Taxonomy" id="1944"/>
    <lineage>
        <taxon>Bacteria</taxon>
        <taxon>Bacillati</taxon>
        <taxon>Actinomycetota</taxon>
        <taxon>Actinomycetes</taxon>
        <taxon>Kitasatosporales</taxon>
        <taxon>Streptomycetaceae</taxon>
        <taxon>Streptomyces</taxon>
    </lineage>
</organism>
<evidence type="ECO:0000313" key="2">
    <source>
        <dbReference type="Proteomes" id="UP000471293"/>
    </source>
</evidence>
<reference evidence="1 2" key="1">
    <citation type="submission" date="2020-01" db="EMBL/GenBank/DDBJ databases">
        <title>Insect and environment-associated Actinomycetes.</title>
        <authorList>
            <person name="Currrie C."/>
            <person name="Chevrette M."/>
            <person name="Carlson C."/>
            <person name="Stubbendieck R."/>
            <person name="Wendt-Pienkowski E."/>
        </authorList>
    </citation>
    <scope>NUCLEOTIDE SEQUENCE [LARGE SCALE GENOMIC DNA]</scope>
    <source>
        <strain evidence="1 2">SID11342</strain>
    </source>
</reference>
<name>A0A6N9TTI7_STRHA</name>